<evidence type="ECO:0000256" key="2">
    <source>
        <dbReference type="ARBA" id="ARBA00022679"/>
    </source>
</evidence>
<dbReference type="PANTHER" id="PTHR37984:SF5">
    <property type="entry name" value="PROTEIN NYNRIN-LIKE"/>
    <property type="match status" value="1"/>
</dbReference>
<dbReference type="GeneID" id="131800997"/>
<evidence type="ECO:0000256" key="6">
    <source>
        <dbReference type="ARBA" id="ARBA00022801"/>
    </source>
</evidence>
<dbReference type="PROSITE" id="PS50994">
    <property type="entry name" value="INTEGRASE"/>
    <property type="match status" value="1"/>
</dbReference>
<evidence type="ECO:0000256" key="1">
    <source>
        <dbReference type="ARBA" id="ARBA00012493"/>
    </source>
</evidence>
<dbReference type="CDD" id="cd09274">
    <property type="entry name" value="RNase_HI_RT_Ty3"/>
    <property type="match status" value="1"/>
</dbReference>
<dbReference type="Pfam" id="PF23309">
    <property type="entry name" value="DUF7083"/>
    <property type="match status" value="1"/>
</dbReference>
<dbReference type="InterPro" id="IPR041588">
    <property type="entry name" value="Integrase_H2C2"/>
</dbReference>
<feature type="domain" description="Integrase catalytic" evidence="10">
    <location>
        <begin position="1075"/>
        <end position="1228"/>
    </location>
</feature>
<dbReference type="Pfam" id="PF17921">
    <property type="entry name" value="Integrase_H2C2"/>
    <property type="match status" value="1"/>
</dbReference>
<dbReference type="Gene3D" id="1.10.340.70">
    <property type="match status" value="1"/>
</dbReference>
<dbReference type="Pfam" id="PF00665">
    <property type="entry name" value="rve"/>
    <property type="match status" value="1"/>
</dbReference>
<dbReference type="InterPro" id="IPR055510">
    <property type="entry name" value="DUF7083"/>
</dbReference>
<keyword evidence="4" id="KW-0540">Nuclease</keyword>
<accession>A0ABM3UMY5</accession>
<evidence type="ECO:0000256" key="3">
    <source>
        <dbReference type="ARBA" id="ARBA00022695"/>
    </source>
</evidence>
<sequence length="1410" mass="161705">MSQDIILQLLTEQQKAMSQQTQLLKHMADLLQAQGAPNSPHSPQTSNSSKAALMESLAQSMTAFVYEPESGLIFQAWYNRFVHVFEKEASSLEEHDKVALLWRKMSNQVHERFANYVLPANPEDMTLKDTVEKLKKLFGKTETQVSQRYKCLQLAKGDSEDFREYTSRVNLQCELFKMKELKIDQFKCLIFVLGLKSAKDNDIRLRLLKVLDDENTTMNLDQLVDETQRILDLKSDNILIEHQSKIVCSLNKHAKDFKKHKTPNSPCWYCGDLHYVKFCPFQKHKCTTCNQVGHKNNFCNIVKTGKNFKSSSENNQNEFKKYSNSRKSFKTKAVFKTHNINFRDLRKYTTVLINNNPVKLQIDTASDISIVSINTWKAIGKPEAYETFDNASDANANSIKLLAEFQCDVTIDKTSKTLKCYITDIEKLNIMGIDWIQAFNLWQKPITSWCHQINFVDEIAELKTNYQSVFDNSTPGLCKTKVNIQLLPNTKEIFVPKRPVPFAARKEIETELLRLENAGIITPVDSSRYAAPIVVSKRNGKIRICADYSTGLNSIVEPNQYPLPTPEEIMSDCHNCVIFSHLDLSDAYLQVEVDDESKELLTINTHKGLYKFNRLTPGIKSAPGAFQRIMDKLCAGIEGAKAYIDDIMLSSPSIPEHKLNLNKLLQRIQDHGFKLKFEKCQFFQKQIKYLGHIISKDGIKPDPIKIAAVQNLKTPENVSEVRSLLGSINHYGKFVNNMRTLRKPLDDLLKKDAKFEWTSQCQKSLNDFKNILTSDLLLTHYNPNLPIHVAADASSHGIGAVIYHMFPDNTMKAIHHISRSLTQAEKNYSQIEKEGLALIFAVQRFHKMLFGRKFTLHTDHKPLLAIFGSKKGVPIYTANRLQRWALILLAYNFEIKYTNTKDFGHADVLSRLVNNHEKPADDFIVASISFEEDIRNEVNETMSVLPVSFKMIVDATTKDTDLQMVLKYIQTEWPESKKNINPSIIQFFNRKENLSTFDGCILFNNRIVIPKSYQRQILQQLHRGHLSAERSKAIARSYVYWPNIDKQIEDFVRKCKNCQHAAKSPVKTNLCPWPLTSHPLERIHIDYAGPEKGKYYLLIIDSYSKYPVIYETTTTTTYATLKMLNEYCALFGNPEQLVSDNGTQFCSEQFEKWCSQKGIKHTRTVRFHPSSNGQAERFVDTLKRALKKLEGEETPTESLQTFLEVYRSTPNPNAPEGKSPAESFIGRKMRTVFDVLRKQQSPEYNVNHKMEQQYNTKHGTKNREFSNGELVYARNFKGNKSYWTTGEIVERKGKVIYNTLIDVGDRKILVRAHTDQLRHRESVESSSQERQKLPLDVLLEEFEIALPNHQEHFATPTGSPNWTPQRITSRRQPVEPISRSPSHLKEGDVGATHINNMASHVATSYTATPI</sequence>
<dbReference type="RefSeq" id="XP_058974895.1">
    <property type="nucleotide sequence ID" value="XM_059118912.1"/>
</dbReference>
<dbReference type="InterPro" id="IPR012337">
    <property type="entry name" value="RNaseH-like_sf"/>
</dbReference>
<feature type="region of interest" description="Disordered" evidence="8">
    <location>
        <begin position="1351"/>
        <end position="1388"/>
    </location>
</feature>
<dbReference type="Gene3D" id="3.30.70.270">
    <property type="match status" value="2"/>
</dbReference>
<evidence type="ECO:0000256" key="4">
    <source>
        <dbReference type="ARBA" id="ARBA00022722"/>
    </source>
</evidence>
<name>A0ABM3UMY5_MUSDO</name>
<organism evidence="11 12">
    <name type="scientific">Musca domestica</name>
    <name type="common">House fly</name>
    <dbReference type="NCBI Taxonomy" id="7370"/>
    <lineage>
        <taxon>Eukaryota</taxon>
        <taxon>Metazoa</taxon>
        <taxon>Ecdysozoa</taxon>
        <taxon>Arthropoda</taxon>
        <taxon>Hexapoda</taxon>
        <taxon>Insecta</taxon>
        <taxon>Pterygota</taxon>
        <taxon>Neoptera</taxon>
        <taxon>Endopterygota</taxon>
        <taxon>Diptera</taxon>
        <taxon>Brachycera</taxon>
        <taxon>Muscomorpha</taxon>
        <taxon>Muscoidea</taxon>
        <taxon>Muscidae</taxon>
        <taxon>Musca</taxon>
    </lineage>
</organism>
<dbReference type="PANTHER" id="PTHR37984">
    <property type="entry name" value="PROTEIN CBG26694"/>
    <property type="match status" value="1"/>
</dbReference>
<reference evidence="12" key="1">
    <citation type="submission" date="2025-08" db="UniProtKB">
        <authorList>
            <consortium name="RefSeq"/>
        </authorList>
    </citation>
    <scope>IDENTIFICATION</scope>
    <source>
        <strain evidence="12">Aabys</strain>
        <tissue evidence="12">Whole body</tissue>
    </source>
</reference>
<dbReference type="Gene3D" id="3.10.10.10">
    <property type="entry name" value="HIV Type 1 Reverse Transcriptase, subunit A, domain 1"/>
    <property type="match status" value="1"/>
</dbReference>
<dbReference type="SUPFAM" id="SSF53098">
    <property type="entry name" value="Ribonuclease H-like"/>
    <property type="match status" value="1"/>
</dbReference>
<keyword evidence="5" id="KW-0255">Endonuclease</keyword>
<dbReference type="Pfam" id="PF17917">
    <property type="entry name" value="RT_RNaseH"/>
    <property type="match status" value="1"/>
</dbReference>
<feature type="domain" description="Reverse transcriptase" evidence="9">
    <location>
        <begin position="516"/>
        <end position="694"/>
    </location>
</feature>
<evidence type="ECO:0000256" key="8">
    <source>
        <dbReference type="SAM" id="MobiDB-lite"/>
    </source>
</evidence>
<keyword evidence="11" id="KW-1185">Reference proteome</keyword>
<dbReference type="InterPro" id="IPR043502">
    <property type="entry name" value="DNA/RNA_pol_sf"/>
</dbReference>
<keyword evidence="7" id="KW-0695">RNA-directed DNA polymerase</keyword>
<dbReference type="PROSITE" id="PS50878">
    <property type="entry name" value="RT_POL"/>
    <property type="match status" value="1"/>
</dbReference>
<evidence type="ECO:0000256" key="5">
    <source>
        <dbReference type="ARBA" id="ARBA00022759"/>
    </source>
</evidence>
<dbReference type="Proteomes" id="UP001652621">
    <property type="component" value="Unplaced"/>
</dbReference>
<dbReference type="InterPro" id="IPR036397">
    <property type="entry name" value="RNaseH_sf"/>
</dbReference>
<dbReference type="InterPro" id="IPR041373">
    <property type="entry name" value="RT_RNaseH"/>
</dbReference>
<evidence type="ECO:0000313" key="11">
    <source>
        <dbReference type="Proteomes" id="UP001652621"/>
    </source>
</evidence>
<evidence type="ECO:0000256" key="7">
    <source>
        <dbReference type="ARBA" id="ARBA00022918"/>
    </source>
</evidence>
<dbReference type="CDD" id="cd01647">
    <property type="entry name" value="RT_LTR"/>
    <property type="match status" value="1"/>
</dbReference>
<evidence type="ECO:0000259" key="9">
    <source>
        <dbReference type="PROSITE" id="PS50878"/>
    </source>
</evidence>
<dbReference type="Gene3D" id="2.40.70.10">
    <property type="entry name" value="Acid Proteases"/>
    <property type="match status" value="1"/>
</dbReference>
<dbReference type="Pfam" id="PF00078">
    <property type="entry name" value="RVT_1"/>
    <property type="match status" value="1"/>
</dbReference>
<keyword evidence="3" id="KW-0548">Nucleotidyltransferase</keyword>
<dbReference type="Gene3D" id="3.30.420.10">
    <property type="entry name" value="Ribonuclease H-like superfamily/Ribonuclease H"/>
    <property type="match status" value="1"/>
</dbReference>
<proteinExistence type="predicted"/>
<keyword evidence="6" id="KW-0378">Hydrolase</keyword>
<evidence type="ECO:0000259" key="10">
    <source>
        <dbReference type="PROSITE" id="PS50994"/>
    </source>
</evidence>
<dbReference type="InterPro" id="IPR001584">
    <property type="entry name" value="Integrase_cat-core"/>
</dbReference>
<dbReference type="EC" id="2.7.7.49" evidence="1"/>
<dbReference type="SUPFAM" id="SSF50630">
    <property type="entry name" value="Acid proteases"/>
    <property type="match status" value="1"/>
</dbReference>
<dbReference type="InterPro" id="IPR043128">
    <property type="entry name" value="Rev_trsase/Diguanyl_cyclase"/>
</dbReference>
<keyword evidence="2" id="KW-0808">Transferase</keyword>
<dbReference type="InterPro" id="IPR000477">
    <property type="entry name" value="RT_dom"/>
</dbReference>
<gene>
    <name evidence="12" type="primary">LOC131800997</name>
</gene>
<dbReference type="SUPFAM" id="SSF56672">
    <property type="entry name" value="DNA/RNA polymerases"/>
    <property type="match status" value="1"/>
</dbReference>
<dbReference type="InterPro" id="IPR050951">
    <property type="entry name" value="Retrovirus_Pol_polyprotein"/>
</dbReference>
<evidence type="ECO:0000313" key="12">
    <source>
        <dbReference type="RefSeq" id="XP_058974895.1"/>
    </source>
</evidence>
<protein>
    <recommendedName>
        <fullName evidence="1">RNA-directed DNA polymerase</fullName>
        <ecNumber evidence="1">2.7.7.49</ecNumber>
    </recommendedName>
</protein>
<feature type="compositionally biased region" description="Polar residues" evidence="8">
    <location>
        <begin position="1356"/>
        <end position="1371"/>
    </location>
</feature>
<dbReference type="InterPro" id="IPR021109">
    <property type="entry name" value="Peptidase_aspartic_dom_sf"/>
</dbReference>